<organism evidence="4 5">
    <name type="scientific">Tetrabaena socialis</name>
    <dbReference type="NCBI Taxonomy" id="47790"/>
    <lineage>
        <taxon>Eukaryota</taxon>
        <taxon>Viridiplantae</taxon>
        <taxon>Chlorophyta</taxon>
        <taxon>core chlorophytes</taxon>
        <taxon>Chlorophyceae</taxon>
        <taxon>CS clade</taxon>
        <taxon>Chlamydomonadales</taxon>
        <taxon>Tetrabaenaceae</taxon>
        <taxon>Tetrabaena</taxon>
    </lineage>
</organism>
<gene>
    <name evidence="4" type="ORF">TSOC_008081</name>
</gene>
<feature type="compositionally biased region" description="Low complexity" evidence="3">
    <location>
        <begin position="116"/>
        <end position="126"/>
    </location>
</feature>
<feature type="region of interest" description="Disordered" evidence="3">
    <location>
        <begin position="293"/>
        <end position="326"/>
    </location>
</feature>
<feature type="region of interest" description="Disordered" evidence="3">
    <location>
        <begin position="733"/>
        <end position="816"/>
    </location>
</feature>
<feature type="compositionally biased region" description="Gly residues" evidence="3">
    <location>
        <begin position="483"/>
        <end position="508"/>
    </location>
</feature>
<dbReference type="PANTHER" id="PTHR45615:SF80">
    <property type="entry name" value="GRIP DOMAIN-CONTAINING PROTEIN"/>
    <property type="match status" value="1"/>
</dbReference>
<feature type="region of interest" description="Disordered" evidence="3">
    <location>
        <begin position="1152"/>
        <end position="1195"/>
    </location>
</feature>
<protein>
    <submittedName>
        <fullName evidence="4">Uncharacterized protein</fullName>
    </submittedName>
</protein>
<evidence type="ECO:0000256" key="2">
    <source>
        <dbReference type="SAM" id="Coils"/>
    </source>
</evidence>
<feature type="coiled-coil region" evidence="2">
    <location>
        <begin position="608"/>
        <end position="684"/>
    </location>
</feature>
<sequence>MSASARRHSVTLLAPSGREQPVVLVISRDGVRLRTVEGKDINTFAYETIRKWLPSHLRSKNPGPDDCLDLQIETDKGPRDLRMRCGSSAAVKQLMKDLRDVVEAIMNEQDDEQIKQEQQAQEQQQRAPHERQSVVQEMPSLSTPMQPLPASAAKHDSETQTPAAQAERQQQLLQQQPLLFQAAPGPNSGSGGGVAQLFVAHPTGIALPVGARGVPTPALMDGLQQATAVLPASGTFAYEYLDTYGHGPGLGGEGGGGELEVSDRVGSMAPAFYNTMFQQARAGLPGYGMAPPSAVQSPPMSPGMSGAGFYAGGFEQQQQPQPQQQQQPMFYAGAVPMPVLQQQGYVPQQQQSYAPQQQQGYAPQQQHHQQHHQQQVYQPQEQPPQQQQQSYAPMQQQSYAPQQQHHQQQAYPPQQEQQQQQQARGGHRGGQSPGSGGRSKRRSDPSSAARRRVEFSGLAPDASDTGDEGGDGSVGSHLQHLGAGRGGSGSGTGSERGEGGGGGGGGGRSDLQLQVRFLEDLVSRLSTEVWSRVKEAMSSAEEARLARDTALARCSDLERQVELANTRLSTVRQATRDAVVDDFSAQVAAAQAAAVQVREELSVAHGAVTEWRARAERLERDQASLTAELAGLREDTSAALASKSRLGLASLGAVEKVATLERERDEAISKFESAQRKAERAARDWQLERQTYEVRELWCALARCLLQQCKLTAERSRVLRAREFHSRCTACLVEPPSSPNPPPHSRPSASPIPPARVSMSLLARSRPPRRSPPARYHGSPQGQLVTTHPLVPHPPAKHPALSPLLPSPPRPQHNVRGLKSSISELEAGLSATRAEVATTRRQAEAMGRELAASRLTKQQMEQELRQQIAAVRAEREVELRAMSQKLDGQAAAASTAAAEVERLLSGKQEVLARWREEAQTLASRMEAALSDHKREMAAKGHEAAELRGRCEALAAENVDLAGAVSELEAKLDDLHAQASEAEARAEAAASQVAGAANRESELHSELRQLQMALDRTHFEKSRMQRANDPLTAKYDALKKDIRQAVLPAPSAHSPTHHQQQQLHAQHAGAGMGWGSPGDAVVHAARVPRGPGGYRGPAARSRTAGWAKMADAEQEKSSKDVEKEQEAKLMAKYGGLKPKKKLLPKDHKFFDSADWAMNKEAQKKGDQPPAQETLPPKLEPMPVPSRRVSHLDPLDK</sequence>
<keyword evidence="2" id="KW-0175">Coiled coil</keyword>
<dbReference type="Proteomes" id="UP000236333">
    <property type="component" value="Unassembled WGS sequence"/>
</dbReference>
<evidence type="ECO:0000256" key="1">
    <source>
        <dbReference type="ARBA" id="ARBA00010520"/>
    </source>
</evidence>
<feature type="compositionally biased region" description="Polar residues" evidence="3">
    <location>
        <begin position="133"/>
        <end position="145"/>
    </location>
</feature>
<proteinExistence type="inferred from homology"/>
<dbReference type="OrthoDB" id="551053at2759"/>
<accession>A0A2J7ZZE7</accession>
<comment type="similarity">
    <text evidence="1">Belongs to the endosulfine family.</text>
</comment>
<evidence type="ECO:0000313" key="4">
    <source>
        <dbReference type="EMBL" id="PNH05640.1"/>
    </source>
</evidence>
<dbReference type="InterPro" id="IPR006760">
    <property type="entry name" value="Endosulphine"/>
</dbReference>
<comment type="caution">
    <text evidence="4">The sequence shown here is derived from an EMBL/GenBank/DDBJ whole genome shotgun (WGS) entry which is preliminary data.</text>
</comment>
<evidence type="ECO:0000313" key="5">
    <source>
        <dbReference type="Proteomes" id="UP000236333"/>
    </source>
</evidence>
<dbReference type="Gene3D" id="1.20.5.340">
    <property type="match status" value="1"/>
</dbReference>
<dbReference type="AlphaFoldDB" id="A0A2J7ZZE7"/>
<reference evidence="4 5" key="1">
    <citation type="journal article" date="2017" name="Mol. Biol. Evol.">
        <title>The 4-celled Tetrabaena socialis nuclear genome reveals the essential components for genetic control of cell number at the origin of multicellularity in the volvocine lineage.</title>
        <authorList>
            <person name="Featherston J."/>
            <person name="Arakaki Y."/>
            <person name="Hanschen E.R."/>
            <person name="Ferris P.J."/>
            <person name="Michod R.E."/>
            <person name="Olson B.J.S.C."/>
            <person name="Nozaki H."/>
            <person name="Durand P.M."/>
        </authorList>
    </citation>
    <scope>NUCLEOTIDE SEQUENCE [LARGE SCALE GENOMIC DNA]</scope>
    <source>
        <strain evidence="4 5">NIES-571</strain>
    </source>
</reference>
<feature type="compositionally biased region" description="Pro residues" evidence="3">
    <location>
        <begin position="736"/>
        <end position="754"/>
    </location>
</feature>
<keyword evidence="5" id="KW-1185">Reference proteome</keyword>
<feature type="compositionally biased region" description="Low complexity" evidence="3">
    <location>
        <begin position="316"/>
        <end position="326"/>
    </location>
</feature>
<feature type="compositionally biased region" description="Low complexity" evidence="3">
    <location>
        <begin position="346"/>
        <end position="424"/>
    </location>
</feature>
<dbReference type="Pfam" id="PF04667">
    <property type="entry name" value="Endosulfine"/>
    <property type="match status" value="1"/>
</dbReference>
<dbReference type="EMBL" id="PGGS01000290">
    <property type="protein sequence ID" value="PNH05640.1"/>
    <property type="molecule type" value="Genomic_DNA"/>
</dbReference>
<evidence type="ECO:0000256" key="3">
    <source>
        <dbReference type="SAM" id="MobiDB-lite"/>
    </source>
</evidence>
<feature type="region of interest" description="Disordered" evidence="3">
    <location>
        <begin position="346"/>
        <end position="510"/>
    </location>
</feature>
<feature type="region of interest" description="Disordered" evidence="3">
    <location>
        <begin position="1049"/>
        <end position="1069"/>
    </location>
</feature>
<name>A0A2J7ZZE7_9CHLO</name>
<feature type="compositionally biased region" description="Low complexity" evidence="3">
    <location>
        <begin position="1056"/>
        <end position="1068"/>
    </location>
</feature>
<feature type="compositionally biased region" description="Gly residues" evidence="3">
    <location>
        <begin position="428"/>
        <end position="437"/>
    </location>
</feature>
<dbReference type="PANTHER" id="PTHR45615">
    <property type="entry name" value="MYOSIN HEAVY CHAIN, NON-MUSCLE"/>
    <property type="match status" value="1"/>
</dbReference>
<feature type="coiled-coil region" evidence="2">
    <location>
        <begin position="843"/>
        <end position="998"/>
    </location>
</feature>
<feature type="region of interest" description="Disordered" evidence="3">
    <location>
        <begin position="110"/>
        <end position="169"/>
    </location>
</feature>